<feature type="transmembrane region" description="Helical" evidence="1">
    <location>
        <begin position="62"/>
        <end position="82"/>
    </location>
</feature>
<feature type="transmembrane region" description="Helical" evidence="1">
    <location>
        <begin position="187"/>
        <end position="207"/>
    </location>
</feature>
<sequence length="208" mass="22162">MSFVGYLRPVAQSESDDRPAGRWSIATLAVGFLSSALLTTTVVFLLGHVLTTVLGLGQPARAGVAAVLLTACFVVNGDLFRFKPPMLQRQTPQRVFYLFGPVRGALIWGLDTGLMVTTFRISAATWATLSLVALGLLPWWAGAAYAFGFVVPVAIAVLGVPPRNGPEDTSIEPGWLLEAITRFVKPVYRVASILLALNVVALVLIAVG</sequence>
<evidence type="ECO:0008006" key="4">
    <source>
        <dbReference type="Google" id="ProtNLM"/>
    </source>
</evidence>
<feature type="transmembrane region" description="Helical" evidence="1">
    <location>
        <begin position="25"/>
        <end position="50"/>
    </location>
</feature>
<comment type="caution">
    <text evidence="2">The sequence shown here is derived from an EMBL/GenBank/DDBJ whole genome shotgun (WGS) entry which is preliminary data.</text>
</comment>
<feature type="transmembrane region" description="Helical" evidence="1">
    <location>
        <begin position="94"/>
        <end position="119"/>
    </location>
</feature>
<dbReference type="Proteomes" id="UP001501705">
    <property type="component" value="Unassembled WGS sequence"/>
</dbReference>
<feature type="transmembrane region" description="Helical" evidence="1">
    <location>
        <begin position="139"/>
        <end position="160"/>
    </location>
</feature>
<accession>A0ABN2DVT0</accession>
<evidence type="ECO:0000256" key="1">
    <source>
        <dbReference type="SAM" id="Phobius"/>
    </source>
</evidence>
<keyword evidence="1" id="KW-0812">Transmembrane</keyword>
<organism evidence="2 3">
    <name type="scientific">Kribbella hippodromi</name>
    <dbReference type="NCBI Taxonomy" id="434347"/>
    <lineage>
        <taxon>Bacteria</taxon>
        <taxon>Bacillati</taxon>
        <taxon>Actinomycetota</taxon>
        <taxon>Actinomycetes</taxon>
        <taxon>Propionibacteriales</taxon>
        <taxon>Kribbellaceae</taxon>
        <taxon>Kribbella</taxon>
    </lineage>
</organism>
<proteinExistence type="predicted"/>
<reference evidence="2 3" key="1">
    <citation type="journal article" date="2019" name="Int. J. Syst. Evol. Microbiol.">
        <title>The Global Catalogue of Microorganisms (GCM) 10K type strain sequencing project: providing services to taxonomists for standard genome sequencing and annotation.</title>
        <authorList>
            <consortium name="The Broad Institute Genomics Platform"/>
            <consortium name="The Broad Institute Genome Sequencing Center for Infectious Disease"/>
            <person name="Wu L."/>
            <person name="Ma J."/>
        </authorList>
    </citation>
    <scope>NUCLEOTIDE SEQUENCE [LARGE SCALE GENOMIC DNA]</scope>
    <source>
        <strain evidence="2 3">JCM 15572</strain>
    </source>
</reference>
<gene>
    <name evidence="2" type="ORF">GCM10009804_48020</name>
</gene>
<evidence type="ECO:0000313" key="3">
    <source>
        <dbReference type="Proteomes" id="UP001501705"/>
    </source>
</evidence>
<evidence type="ECO:0000313" key="2">
    <source>
        <dbReference type="EMBL" id="GAA1586289.1"/>
    </source>
</evidence>
<name>A0ABN2DVT0_9ACTN</name>
<keyword evidence="1" id="KW-0472">Membrane</keyword>
<dbReference type="RefSeq" id="WP_344236479.1">
    <property type="nucleotide sequence ID" value="NZ_BAAAPH010000016.1"/>
</dbReference>
<keyword evidence="1" id="KW-1133">Transmembrane helix</keyword>
<keyword evidence="3" id="KW-1185">Reference proteome</keyword>
<protein>
    <recommendedName>
        <fullName evidence="4">DUF1772 domain-containing protein</fullName>
    </recommendedName>
</protein>
<dbReference type="EMBL" id="BAAAPH010000016">
    <property type="protein sequence ID" value="GAA1586289.1"/>
    <property type="molecule type" value="Genomic_DNA"/>
</dbReference>